<comment type="caution">
    <text evidence="8">The sequence shown here is derived from an EMBL/GenBank/DDBJ whole genome shotgun (WGS) entry which is preliminary data.</text>
</comment>
<keyword evidence="6" id="KW-0325">Glycoprotein</keyword>
<keyword evidence="9" id="KW-1185">Reference proteome</keyword>
<evidence type="ECO:0000256" key="5">
    <source>
        <dbReference type="ARBA" id="ARBA00023136"/>
    </source>
</evidence>
<feature type="transmembrane region" description="Helical" evidence="7">
    <location>
        <begin position="36"/>
        <end position="60"/>
    </location>
</feature>
<evidence type="ECO:0000256" key="3">
    <source>
        <dbReference type="ARBA" id="ARBA00022692"/>
    </source>
</evidence>
<evidence type="ECO:0000256" key="6">
    <source>
        <dbReference type="ARBA" id="ARBA00023180"/>
    </source>
</evidence>
<feature type="transmembrane region" description="Helical" evidence="7">
    <location>
        <begin position="7"/>
        <end position="30"/>
    </location>
</feature>
<evidence type="ECO:0000313" key="9">
    <source>
        <dbReference type="Proteomes" id="UP000824782"/>
    </source>
</evidence>
<dbReference type="PANTHER" id="PTHR20766">
    <property type="entry name" value="LARGE NEUTRAL AMINO ACIDS TRANSPORTER SMALL SUBUNIT 4-LIKE ISOFORM X1"/>
    <property type="match status" value="1"/>
</dbReference>
<dbReference type="AlphaFoldDB" id="A0AAV6YBL5"/>
<organism evidence="8 9">
    <name type="scientific">Engystomops pustulosus</name>
    <name type="common">Tungara frog</name>
    <name type="synonym">Physalaemus pustulosus</name>
    <dbReference type="NCBI Taxonomy" id="76066"/>
    <lineage>
        <taxon>Eukaryota</taxon>
        <taxon>Metazoa</taxon>
        <taxon>Chordata</taxon>
        <taxon>Craniata</taxon>
        <taxon>Vertebrata</taxon>
        <taxon>Euteleostomi</taxon>
        <taxon>Amphibia</taxon>
        <taxon>Batrachia</taxon>
        <taxon>Anura</taxon>
        <taxon>Neobatrachia</taxon>
        <taxon>Hyloidea</taxon>
        <taxon>Leptodactylidae</taxon>
        <taxon>Leiuperinae</taxon>
        <taxon>Engystomops</taxon>
    </lineage>
</organism>
<sequence>MEDAGPVFSALVIASFSASAAIFTIIKVIYYSGAPIVAIILGYGSLSCAMFLNSTLCWSLNLKGKEEDTMYSVSLRLNCYEAMKKQQPREAEWCQKSLKLRFQESLRDRERILSLRRTMSFKRPDGNHL</sequence>
<protein>
    <submittedName>
        <fullName evidence="8">Uncharacterized protein</fullName>
    </submittedName>
</protein>
<feature type="non-terminal residue" evidence="8">
    <location>
        <position position="129"/>
    </location>
</feature>
<reference evidence="8" key="1">
    <citation type="thesis" date="2020" institute="ProQuest LLC" country="789 East Eisenhower Parkway, Ann Arbor, MI, USA">
        <title>Comparative Genomics and Chromosome Evolution.</title>
        <authorList>
            <person name="Mudd A.B."/>
        </authorList>
    </citation>
    <scope>NUCLEOTIDE SEQUENCE</scope>
    <source>
        <strain evidence="8">237g6f4</strain>
        <tissue evidence="8">Blood</tissue>
    </source>
</reference>
<dbReference type="GO" id="GO:0015179">
    <property type="term" value="F:L-amino acid transmembrane transporter activity"/>
    <property type="evidence" value="ECO:0007669"/>
    <property type="project" value="TreeGrafter"/>
</dbReference>
<dbReference type="GO" id="GO:0015175">
    <property type="term" value="F:neutral L-amino acid transmembrane transporter activity"/>
    <property type="evidence" value="ECO:0007669"/>
    <property type="project" value="TreeGrafter"/>
</dbReference>
<evidence type="ECO:0000256" key="7">
    <source>
        <dbReference type="SAM" id="Phobius"/>
    </source>
</evidence>
<evidence type="ECO:0000256" key="2">
    <source>
        <dbReference type="ARBA" id="ARBA00022475"/>
    </source>
</evidence>
<comment type="subcellular location">
    <subcellularLocation>
        <location evidence="1">Cell membrane</location>
        <topology evidence="1">Multi-pass membrane protein</topology>
    </subcellularLocation>
</comment>
<dbReference type="EMBL" id="WNYA01097398">
    <property type="protein sequence ID" value="KAG8534627.1"/>
    <property type="molecule type" value="Genomic_DNA"/>
</dbReference>
<dbReference type="Proteomes" id="UP000824782">
    <property type="component" value="Unassembled WGS sequence"/>
</dbReference>
<keyword evidence="3 7" id="KW-0812">Transmembrane</keyword>
<keyword evidence="5 7" id="KW-0472">Membrane</keyword>
<dbReference type="PANTHER" id="PTHR20766:SF8">
    <property type="entry name" value="LARGE NEUTRAL AMINO ACIDS TRANSPORTER SMALL SUBUNIT 4-LIKE"/>
    <property type="match status" value="1"/>
</dbReference>
<evidence type="ECO:0000313" key="8">
    <source>
        <dbReference type="EMBL" id="KAG8534627.1"/>
    </source>
</evidence>
<evidence type="ECO:0000256" key="4">
    <source>
        <dbReference type="ARBA" id="ARBA00022989"/>
    </source>
</evidence>
<accession>A0AAV6YBL5</accession>
<keyword evidence="2" id="KW-1003">Cell membrane</keyword>
<keyword evidence="4 7" id="KW-1133">Transmembrane helix</keyword>
<dbReference type="GO" id="GO:0005886">
    <property type="term" value="C:plasma membrane"/>
    <property type="evidence" value="ECO:0007669"/>
    <property type="project" value="UniProtKB-SubCell"/>
</dbReference>
<proteinExistence type="predicted"/>
<name>A0AAV6YBL5_ENGPU</name>
<gene>
    <name evidence="8" type="ORF">GDO81_018974</name>
</gene>
<evidence type="ECO:0000256" key="1">
    <source>
        <dbReference type="ARBA" id="ARBA00004651"/>
    </source>
</evidence>